<comment type="caution">
    <text evidence="1">The sequence shown here is derived from an EMBL/GenBank/DDBJ whole genome shotgun (WGS) entry which is preliminary data.</text>
</comment>
<name>A0A835PQN5_VANPL</name>
<evidence type="ECO:0000313" key="1">
    <source>
        <dbReference type="EMBL" id="KAG0457834.1"/>
    </source>
</evidence>
<proteinExistence type="predicted"/>
<gene>
    <name evidence="1" type="ORF">HPP92_022991</name>
</gene>
<accession>A0A835PQN5</accession>
<dbReference type="Proteomes" id="UP000636800">
    <property type="component" value="Chromosome 12"/>
</dbReference>
<sequence length="183" mass="20573">MWMNLSKLSFASLRWVGSLEDIKSLYHFAFSQRFKRQLALVEPGLGLDPKWVVRLSVEAFLARWSKEVMGAVLGAKVYGSMVCCAKLLAEEAGMDENYLRGWKQYFSRCDLDMEMKRGEMIVAPKKCHLVQFHVKETSAHATMCKGSMSDSQIGGRPNSSFAIAVQVPMRVKPDVPLVGHLTL</sequence>
<organism evidence="1 2">
    <name type="scientific">Vanilla planifolia</name>
    <name type="common">Vanilla</name>
    <dbReference type="NCBI Taxonomy" id="51239"/>
    <lineage>
        <taxon>Eukaryota</taxon>
        <taxon>Viridiplantae</taxon>
        <taxon>Streptophyta</taxon>
        <taxon>Embryophyta</taxon>
        <taxon>Tracheophyta</taxon>
        <taxon>Spermatophyta</taxon>
        <taxon>Magnoliopsida</taxon>
        <taxon>Liliopsida</taxon>
        <taxon>Asparagales</taxon>
        <taxon>Orchidaceae</taxon>
        <taxon>Vanilloideae</taxon>
        <taxon>Vanilleae</taxon>
        <taxon>Vanilla</taxon>
    </lineage>
</organism>
<evidence type="ECO:0000313" key="2">
    <source>
        <dbReference type="Proteomes" id="UP000636800"/>
    </source>
</evidence>
<dbReference type="OrthoDB" id="619536at2759"/>
<dbReference type="AlphaFoldDB" id="A0A835PQN5"/>
<keyword evidence="2" id="KW-1185">Reference proteome</keyword>
<protein>
    <submittedName>
        <fullName evidence="1">Uncharacterized protein</fullName>
    </submittedName>
</protein>
<reference evidence="1 2" key="1">
    <citation type="journal article" date="2020" name="Nat. Food">
        <title>A phased Vanilla planifolia genome enables genetic improvement of flavour and production.</title>
        <authorList>
            <person name="Hasing T."/>
            <person name="Tang H."/>
            <person name="Brym M."/>
            <person name="Khazi F."/>
            <person name="Huang T."/>
            <person name="Chambers A.H."/>
        </authorList>
    </citation>
    <scope>NUCLEOTIDE SEQUENCE [LARGE SCALE GENOMIC DNA]</scope>
    <source>
        <tissue evidence="1">Leaf</tissue>
    </source>
</reference>
<dbReference type="EMBL" id="JADCNL010000012">
    <property type="protein sequence ID" value="KAG0457834.1"/>
    <property type="molecule type" value="Genomic_DNA"/>
</dbReference>